<dbReference type="Gene3D" id="3.30.1330.40">
    <property type="entry name" value="RutC-like"/>
    <property type="match status" value="1"/>
</dbReference>
<dbReference type="GO" id="GO:0019239">
    <property type="term" value="F:deaminase activity"/>
    <property type="evidence" value="ECO:0007669"/>
    <property type="project" value="TreeGrafter"/>
</dbReference>
<dbReference type="Proteomes" id="UP000185426">
    <property type="component" value="Chromosome"/>
</dbReference>
<dbReference type="PANTHER" id="PTHR11803:SF58">
    <property type="entry name" value="PROTEIN HMF1-RELATED"/>
    <property type="match status" value="1"/>
</dbReference>
<dbReference type="SUPFAM" id="SSF55298">
    <property type="entry name" value="YjgF-like"/>
    <property type="match status" value="1"/>
</dbReference>
<evidence type="ECO:0000256" key="1">
    <source>
        <dbReference type="ARBA" id="ARBA00010552"/>
    </source>
</evidence>
<comment type="similarity">
    <text evidence="1">Belongs to the RutC family.</text>
</comment>
<dbReference type="CDD" id="cd00448">
    <property type="entry name" value="YjgF_YER057c_UK114_family"/>
    <property type="match status" value="1"/>
</dbReference>
<reference evidence="2 3" key="1">
    <citation type="submission" date="2016-05" db="EMBL/GenBank/DDBJ databases">
        <title>Complete Genome and Methylome Analysis of Psychrotrophic Bacterial Isolates from Antarctic Lake Untersee.</title>
        <authorList>
            <person name="Fomenkov A."/>
            <person name="Akimov V.N."/>
            <person name="Vasilyeva L.V."/>
            <person name="Andersen D."/>
            <person name="Vincze T."/>
            <person name="Roberts R.J."/>
        </authorList>
    </citation>
    <scope>NUCLEOTIDE SEQUENCE [LARGE SCALE GENOMIC DNA]</scope>
    <source>
        <strain evidence="2 3">U14-5</strain>
    </source>
</reference>
<dbReference type="RefSeq" id="WP_061109701.1">
    <property type="nucleotide sequence ID" value="NZ_CP015607.1"/>
</dbReference>
<proteinExistence type="inferred from homology"/>
<organism evidence="2 3">
    <name type="scientific">Bacillus safensis</name>
    <dbReference type="NCBI Taxonomy" id="561879"/>
    <lineage>
        <taxon>Bacteria</taxon>
        <taxon>Bacillati</taxon>
        <taxon>Bacillota</taxon>
        <taxon>Bacilli</taxon>
        <taxon>Bacillales</taxon>
        <taxon>Bacillaceae</taxon>
        <taxon>Bacillus</taxon>
    </lineage>
</organism>
<name>A0A1L6ZK03_BACIA</name>
<gene>
    <name evidence="2" type="ORF">BSA145_13885</name>
</gene>
<dbReference type="AlphaFoldDB" id="A0A1L6ZK03"/>
<dbReference type="PANTHER" id="PTHR11803">
    <property type="entry name" value="2-IMINOBUTANOATE/2-IMINOPROPANOATE DEAMINASE RIDA"/>
    <property type="match status" value="1"/>
</dbReference>
<dbReference type="EMBL" id="CP015607">
    <property type="protein sequence ID" value="APT46847.1"/>
    <property type="molecule type" value="Genomic_DNA"/>
</dbReference>
<dbReference type="InterPro" id="IPR006175">
    <property type="entry name" value="YjgF/YER057c/UK114"/>
</dbReference>
<protein>
    <submittedName>
        <fullName evidence="2">Translation initiation inhibitor</fullName>
    </submittedName>
</protein>
<sequence length="127" mass="14340">MTNIKTYNHNLWDHGITQGYSVKGTIYISGQFSYDKNGMFVGKENIEAQTLQTFENLDRVLVELGATKSNIAYVEIFLTNPQEHSETVIDLFKEYLGQHRPAGSLIGVTYLAFPEQLIEVKAIAHTD</sequence>
<evidence type="ECO:0000313" key="2">
    <source>
        <dbReference type="EMBL" id="APT46847.1"/>
    </source>
</evidence>
<accession>A0A1L6ZK03</accession>
<dbReference type="Pfam" id="PF01042">
    <property type="entry name" value="Ribonuc_L-PSP"/>
    <property type="match status" value="1"/>
</dbReference>
<evidence type="ECO:0000313" key="3">
    <source>
        <dbReference type="Proteomes" id="UP000185426"/>
    </source>
</evidence>
<dbReference type="InterPro" id="IPR035959">
    <property type="entry name" value="RutC-like_sf"/>
</dbReference>
<dbReference type="GO" id="GO:0005829">
    <property type="term" value="C:cytosol"/>
    <property type="evidence" value="ECO:0007669"/>
    <property type="project" value="TreeGrafter"/>
</dbReference>